<keyword evidence="3" id="KW-0132">Cell division</keyword>
<feature type="region of interest" description="Disordered" evidence="7">
    <location>
        <begin position="1"/>
        <end position="117"/>
    </location>
</feature>
<dbReference type="FunFam" id="1.10.10.580:FF:000002">
    <property type="entry name" value="Sister chromatid cohesion 1 protein 4"/>
    <property type="match status" value="1"/>
</dbReference>
<evidence type="ECO:0000313" key="10">
    <source>
        <dbReference type="Proteomes" id="UP000077755"/>
    </source>
</evidence>
<dbReference type="AlphaFoldDB" id="A0AAF0XDJ4"/>
<feature type="compositionally biased region" description="Basic and acidic residues" evidence="7">
    <location>
        <begin position="27"/>
        <end position="42"/>
    </location>
</feature>
<dbReference type="EMBL" id="CP093348">
    <property type="protein sequence ID" value="WOH05027.1"/>
    <property type="molecule type" value="Genomic_DNA"/>
</dbReference>
<evidence type="ECO:0000313" key="9">
    <source>
        <dbReference type="EMBL" id="WOH05027.1"/>
    </source>
</evidence>
<dbReference type="Gene3D" id="1.10.10.580">
    <property type="entry name" value="Structural maintenance of chromosome 1. Chain E"/>
    <property type="match status" value="1"/>
</dbReference>
<evidence type="ECO:0000256" key="4">
    <source>
        <dbReference type="ARBA" id="ARBA00022829"/>
    </source>
</evidence>
<keyword evidence="3" id="KW-0498">Mitosis</keyword>
<dbReference type="InterPro" id="IPR006909">
    <property type="entry name" value="Rad21/Rec8_C_eu"/>
</dbReference>
<dbReference type="GO" id="GO:0007062">
    <property type="term" value="P:sister chromatid cohesion"/>
    <property type="evidence" value="ECO:0007669"/>
    <property type="project" value="InterPro"/>
</dbReference>
<feature type="domain" description="Rad21/Rec8-like protein C-terminal eukaryotic" evidence="8">
    <location>
        <begin position="381"/>
        <end position="431"/>
    </location>
</feature>
<keyword evidence="10" id="KW-1185">Reference proteome</keyword>
<keyword evidence="5" id="KW-0539">Nucleus</keyword>
<comment type="subunit">
    <text evidence="6">Component of the cohesin complex.</text>
</comment>
<evidence type="ECO:0000256" key="6">
    <source>
        <dbReference type="ARBA" id="ARBA00064543"/>
    </source>
</evidence>
<dbReference type="GO" id="GO:0003682">
    <property type="term" value="F:chromatin binding"/>
    <property type="evidence" value="ECO:0007669"/>
    <property type="project" value="TreeGrafter"/>
</dbReference>
<evidence type="ECO:0000256" key="1">
    <source>
        <dbReference type="ARBA" id="ARBA00004123"/>
    </source>
</evidence>
<dbReference type="SUPFAM" id="SSF46785">
    <property type="entry name" value="Winged helix' DNA-binding domain"/>
    <property type="match status" value="1"/>
</dbReference>
<dbReference type="Pfam" id="PF04824">
    <property type="entry name" value="Rad21_Rec8"/>
    <property type="match status" value="1"/>
</dbReference>
<gene>
    <name evidence="9" type="ORF">DCAR_0624439</name>
</gene>
<dbReference type="Proteomes" id="UP000077755">
    <property type="component" value="Chromosome 6"/>
</dbReference>
<dbReference type="InterPro" id="IPR036390">
    <property type="entry name" value="WH_DNA-bd_sf"/>
</dbReference>
<dbReference type="GO" id="GO:0007059">
    <property type="term" value="P:chromosome segregation"/>
    <property type="evidence" value="ECO:0007669"/>
    <property type="project" value="UniProtKB-KW"/>
</dbReference>
<reference evidence="9" key="2">
    <citation type="submission" date="2022-03" db="EMBL/GenBank/DDBJ databases">
        <title>Draft title - Genomic analysis of global carrot germplasm unveils the trajectory of domestication and the origin of high carotenoid orange carrot.</title>
        <authorList>
            <person name="Iorizzo M."/>
            <person name="Ellison S."/>
            <person name="Senalik D."/>
            <person name="Macko-Podgorni A."/>
            <person name="Grzebelus D."/>
            <person name="Bostan H."/>
            <person name="Rolling W."/>
            <person name="Curaba J."/>
            <person name="Simon P."/>
        </authorList>
    </citation>
    <scope>NUCLEOTIDE SEQUENCE</scope>
    <source>
        <tissue evidence="9">Leaf</tissue>
    </source>
</reference>
<evidence type="ECO:0000256" key="2">
    <source>
        <dbReference type="ARBA" id="ARBA00009870"/>
    </source>
</evidence>
<proteinExistence type="inferred from homology"/>
<protein>
    <recommendedName>
        <fullName evidence="8">Rad21/Rec8-like protein C-terminal eukaryotic domain-containing protein</fullName>
    </recommendedName>
</protein>
<evidence type="ECO:0000259" key="8">
    <source>
        <dbReference type="Pfam" id="PF04824"/>
    </source>
</evidence>
<dbReference type="InterPro" id="IPR039781">
    <property type="entry name" value="Rad21/Rec8-like"/>
</dbReference>
<evidence type="ECO:0000256" key="7">
    <source>
        <dbReference type="SAM" id="MobiDB-lite"/>
    </source>
</evidence>
<dbReference type="PANTHER" id="PTHR12585:SF73">
    <property type="entry name" value="SISTER CHROMATID COHESION 1 PROTEIN 2"/>
    <property type="match status" value="1"/>
</dbReference>
<dbReference type="GO" id="GO:0005634">
    <property type="term" value="C:nucleus"/>
    <property type="evidence" value="ECO:0007669"/>
    <property type="project" value="UniProtKB-SubCell"/>
</dbReference>
<organism evidence="9 10">
    <name type="scientific">Daucus carota subsp. sativus</name>
    <name type="common">Carrot</name>
    <dbReference type="NCBI Taxonomy" id="79200"/>
    <lineage>
        <taxon>Eukaryota</taxon>
        <taxon>Viridiplantae</taxon>
        <taxon>Streptophyta</taxon>
        <taxon>Embryophyta</taxon>
        <taxon>Tracheophyta</taxon>
        <taxon>Spermatophyta</taxon>
        <taxon>Magnoliopsida</taxon>
        <taxon>eudicotyledons</taxon>
        <taxon>Gunneridae</taxon>
        <taxon>Pentapetalae</taxon>
        <taxon>asterids</taxon>
        <taxon>campanulids</taxon>
        <taxon>Apiales</taxon>
        <taxon>Apiaceae</taxon>
        <taxon>Apioideae</taxon>
        <taxon>Scandiceae</taxon>
        <taxon>Daucinae</taxon>
        <taxon>Daucus</taxon>
        <taxon>Daucus sect. Daucus</taxon>
    </lineage>
</organism>
<evidence type="ECO:0000256" key="3">
    <source>
        <dbReference type="ARBA" id="ARBA00022776"/>
    </source>
</evidence>
<dbReference type="GO" id="GO:0008278">
    <property type="term" value="C:cohesin complex"/>
    <property type="evidence" value="ECO:0007669"/>
    <property type="project" value="InterPro"/>
</dbReference>
<accession>A0AAF0XDJ4</accession>
<dbReference type="InterPro" id="IPR023093">
    <property type="entry name" value="ScpA-like_C"/>
</dbReference>
<name>A0AAF0XDJ4_DAUCS</name>
<comment type="subcellular location">
    <subcellularLocation>
        <location evidence="1">Nucleus</location>
    </subcellularLocation>
</comment>
<dbReference type="CDD" id="cd21793">
    <property type="entry name" value="Rad21_Rec8_M_AtSYN1-like"/>
    <property type="match status" value="1"/>
</dbReference>
<keyword evidence="4" id="KW-0159">Chromosome partition</keyword>
<comment type="similarity">
    <text evidence="2">Belongs to the rad21 family.</text>
</comment>
<feature type="region of interest" description="Disordered" evidence="7">
    <location>
        <begin position="154"/>
        <end position="180"/>
    </location>
</feature>
<sequence>MDKFQNYRFSLEDCLPPMLFDEDEERADPSRKFHEDSQKDGVEMNPSNSPIMLGDGGIPEGNAELLDDKERADPSRKFHEDSQKDGVEMNPPNSPKTLGDGGRPEGNAESLDEEHANSANKEFSNFTGLQNEKIQIIPPRCPISIYIDTTPESKVPNSPGVRTPGLMAVGTPATKEGARVSQKRKSIYDAKEIDIANKVYKAGLDDPSELVKKRKKAALRDNANQISEKTFFQPLIPGVSINFRSLSLLSEKEQKSPEKKDTIITPTKTLSIGSLGSHETPAEISVTPSSHVTNSVSQCYNNTCGSTNSERLGSATSFASVDREFSAIGDLKFDGSSMSFATEINLCEGDDEQEKYHWSTRTRAVARYLHTEFVARKKRGEDEVVKLSQVVEGKSKKRNARMFYELLGLATQGFVDVKQDNPYDDISIMETSKCKQPFRADNMA</sequence>
<evidence type="ECO:0000256" key="5">
    <source>
        <dbReference type="ARBA" id="ARBA00023242"/>
    </source>
</evidence>
<reference evidence="9" key="1">
    <citation type="journal article" date="2016" name="Nat. Genet.">
        <title>A high-quality carrot genome assembly provides new insights into carotenoid accumulation and asterid genome evolution.</title>
        <authorList>
            <person name="Iorizzo M."/>
            <person name="Ellison S."/>
            <person name="Senalik D."/>
            <person name="Zeng P."/>
            <person name="Satapoomin P."/>
            <person name="Huang J."/>
            <person name="Bowman M."/>
            <person name="Iovene M."/>
            <person name="Sanseverino W."/>
            <person name="Cavagnaro P."/>
            <person name="Yildiz M."/>
            <person name="Macko-Podgorni A."/>
            <person name="Moranska E."/>
            <person name="Grzebelus E."/>
            <person name="Grzebelus D."/>
            <person name="Ashrafi H."/>
            <person name="Zheng Z."/>
            <person name="Cheng S."/>
            <person name="Spooner D."/>
            <person name="Van Deynze A."/>
            <person name="Simon P."/>
        </authorList>
    </citation>
    <scope>NUCLEOTIDE SEQUENCE</scope>
    <source>
        <tissue evidence="9">Leaf</tissue>
    </source>
</reference>
<dbReference type="GO" id="GO:1990414">
    <property type="term" value="P:replication-born double-strand break repair via sister chromatid exchange"/>
    <property type="evidence" value="ECO:0007669"/>
    <property type="project" value="TreeGrafter"/>
</dbReference>
<keyword evidence="3" id="KW-0131">Cell cycle</keyword>
<dbReference type="PANTHER" id="PTHR12585">
    <property type="entry name" value="SCC1 / RAD21 FAMILY MEMBER"/>
    <property type="match status" value="1"/>
</dbReference>
<feature type="compositionally biased region" description="Basic and acidic residues" evidence="7">
    <location>
        <begin position="66"/>
        <end position="87"/>
    </location>
</feature>